<gene>
    <name evidence="1" type="ORF">OIT44_02930</name>
</gene>
<proteinExistence type="predicted"/>
<name>A0ABT3E3N1_9LACO</name>
<protein>
    <submittedName>
        <fullName evidence="1">Uncharacterized protein</fullName>
    </submittedName>
</protein>
<dbReference type="Proteomes" id="UP001526225">
    <property type="component" value="Unassembled WGS sequence"/>
</dbReference>
<dbReference type="EMBL" id="JAOZFE010000002">
    <property type="protein sequence ID" value="MCW0953026.1"/>
    <property type="molecule type" value="Genomic_DNA"/>
</dbReference>
<evidence type="ECO:0000313" key="1">
    <source>
        <dbReference type="EMBL" id="MCW0953026.1"/>
    </source>
</evidence>
<dbReference type="RefSeq" id="WP_213408405.1">
    <property type="nucleotide sequence ID" value="NZ_CP074441.1"/>
</dbReference>
<keyword evidence="2" id="KW-1185">Reference proteome</keyword>
<organism evidence="1 2">
    <name type="scientific">Weissella ceti</name>
    <dbReference type="NCBI Taxonomy" id="759620"/>
    <lineage>
        <taxon>Bacteria</taxon>
        <taxon>Bacillati</taxon>
        <taxon>Bacillota</taxon>
        <taxon>Bacilli</taxon>
        <taxon>Lactobacillales</taxon>
        <taxon>Lactobacillaceae</taxon>
        <taxon>Weissella</taxon>
    </lineage>
</organism>
<comment type="caution">
    <text evidence="1">The sequence shown here is derived from an EMBL/GenBank/DDBJ whole genome shotgun (WGS) entry which is preliminary data.</text>
</comment>
<sequence length="293" mass="32922">MMYAFMKSGVYGDYDFVDELDVIEYVESLPLKHEPVTDIDSFKKNSAQYFTPSDLKEGLARNRANIANVHGLTFDLDRVPDYNELVHDFLAVLTTSQIEMYLWKTPSAIYSGNAHENGARLFIPLGEPIHPEHLNDAISEVFLNLNKAGLNMLNYGYDVEASKTVGRLMGLPLQQEDTIVPWDMPERKRYKIQAKYVPKPKNVFGSGGFGGFAEEPNVDNLTSFITSYTQKHGITFLKGERDNNLTRVLGALKTAFNGINESDLLDAFENSGISSQLDNPVQDITRKTKRLLG</sequence>
<accession>A0ABT3E3N1</accession>
<evidence type="ECO:0000313" key="2">
    <source>
        <dbReference type="Proteomes" id="UP001526225"/>
    </source>
</evidence>
<reference evidence="1 2" key="1">
    <citation type="submission" date="2022-10" db="EMBL/GenBank/DDBJ databases">
        <title>Weissella fermenti sp. nov., isolated from fermented cabbage.</title>
        <authorList>
            <person name="Lee J.K."/>
            <person name="Baek J.H."/>
            <person name="Choi D.G."/>
            <person name="Kim J.M."/>
            <person name="Jeon C.O."/>
        </authorList>
    </citation>
    <scope>NUCLEOTIDE SEQUENCE [LARGE SCALE GENOMIC DNA]</scope>
    <source>
        <strain evidence="1 2">KACC 18534</strain>
    </source>
</reference>